<evidence type="ECO:0000313" key="5">
    <source>
        <dbReference type="EMBL" id="OMO89487.1"/>
    </source>
</evidence>
<dbReference type="Proteomes" id="UP000187203">
    <property type="component" value="Unassembled WGS sequence"/>
</dbReference>
<dbReference type="PANTHER" id="PTHR47273">
    <property type="entry name" value="EXPRESSED PROTEIN"/>
    <property type="match status" value="1"/>
</dbReference>
<dbReference type="SUPFAM" id="SSF88798">
    <property type="entry name" value="N-terminal, heterodimerisation domain of RBP7 (RpoE)"/>
    <property type="match status" value="1"/>
</dbReference>
<evidence type="ECO:0000256" key="1">
    <source>
        <dbReference type="ARBA" id="ARBA00022478"/>
    </source>
</evidence>
<dbReference type="STRING" id="93759.A0A1R3J3S9"/>
<sequence>MSWVFLILLLSFIVSSFSEGSHEQNQSAVVVGTVYCETCFQSDFSKPSHFISGASVAVECKDGESRPSFRKEVKTDKHGKFKVQLPFSVSKHVKKIKGCSVELIRSSEPYCAVASTATSSSLHLKSRKHGTHIFSAGFFTFKPLNQPIVCNQKPSVHNHNPKLPISGQSVHPNQFLPPNPLQPPLLPPNPLLPPPPPLIPNPFQPPPAPLIPNPFQPPPAPLIPNPFQPPPAPPSPLIPNPFQPPPAPPAPLIPNPFQPPPAPPAPSSMLQACIAACLVDTFNAKKATEDLGYFMAVLTMDNIEDGKFREDGAVVFPVDFTALTFKIFRGEILKGVVHKVFKYGVFLKTGPVDKIYLSRCQMQDYHYLPGDKTKFVKNDERSKIEKDVVVRFVLIGTRWIAEDREFQALASLEGDFLGPVPSP</sequence>
<accession>A0A1R3J3S9</accession>
<dbReference type="PRINTS" id="PR01217">
    <property type="entry name" value="PRICHEXTENSN"/>
</dbReference>
<evidence type="ECO:0000256" key="3">
    <source>
        <dbReference type="SAM" id="MobiDB-lite"/>
    </source>
</evidence>
<dbReference type="EMBL" id="AWUE01016755">
    <property type="protein sequence ID" value="OMO89487.1"/>
    <property type="molecule type" value="Genomic_DNA"/>
</dbReference>
<feature type="chain" id="PRO_5012729310" description="Nucleic acid-binding protein" evidence="4">
    <location>
        <begin position="19"/>
        <end position="423"/>
    </location>
</feature>
<dbReference type="OrthoDB" id="1935547at2759"/>
<dbReference type="InterPro" id="IPR036898">
    <property type="entry name" value="RNA_pol_Rpb7-like_N_sf"/>
</dbReference>
<name>A0A1R3J3S9_9ROSI</name>
<dbReference type="FunFam" id="2.40.50.140:FF:000043">
    <property type="entry name" value="DNA-directed RNA polymerase II subunit RPB7"/>
    <property type="match status" value="1"/>
</dbReference>
<evidence type="ECO:0000313" key="6">
    <source>
        <dbReference type="Proteomes" id="UP000187203"/>
    </source>
</evidence>
<evidence type="ECO:0000256" key="2">
    <source>
        <dbReference type="ARBA" id="ARBA00023163"/>
    </source>
</evidence>
<gene>
    <name evidence="5" type="ORF">COLO4_19737</name>
</gene>
<dbReference type="Gene3D" id="3.30.1490.120">
    <property type="entry name" value="RNA polymerase Rpb7-like, N-terminal domain"/>
    <property type="match status" value="1"/>
</dbReference>
<protein>
    <recommendedName>
        <fullName evidence="7">Nucleic acid-binding protein</fullName>
    </recommendedName>
</protein>
<organism evidence="5 6">
    <name type="scientific">Corchorus olitorius</name>
    <dbReference type="NCBI Taxonomy" id="93759"/>
    <lineage>
        <taxon>Eukaryota</taxon>
        <taxon>Viridiplantae</taxon>
        <taxon>Streptophyta</taxon>
        <taxon>Embryophyta</taxon>
        <taxon>Tracheophyta</taxon>
        <taxon>Spermatophyta</taxon>
        <taxon>Magnoliopsida</taxon>
        <taxon>eudicotyledons</taxon>
        <taxon>Gunneridae</taxon>
        <taxon>Pentapetalae</taxon>
        <taxon>rosids</taxon>
        <taxon>malvids</taxon>
        <taxon>Malvales</taxon>
        <taxon>Malvaceae</taxon>
        <taxon>Grewioideae</taxon>
        <taxon>Apeibeae</taxon>
        <taxon>Corchorus</taxon>
    </lineage>
</organism>
<keyword evidence="1" id="KW-0240">DNA-directed RNA polymerase</keyword>
<dbReference type="Gene3D" id="2.40.50.140">
    <property type="entry name" value="Nucleic acid-binding proteins"/>
    <property type="match status" value="1"/>
</dbReference>
<dbReference type="InterPro" id="IPR012340">
    <property type="entry name" value="NA-bd_OB-fold"/>
</dbReference>
<feature type="signal peptide" evidence="4">
    <location>
        <begin position="1"/>
        <end position="18"/>
    </location>
</feature>
<keyword evidence="2" id="KW-0804">Transcription</keyword>
<comment type="caution">
    <text evidence="5">The sequence shown here is derived from an EMBL/GenBank/DDBJ whole genome shotgun (WGS) entry which is preliminary data.</text>
</comment>
<dbReference type="AlphaFoldDB" id="A0A1R3J3S9"/>
<dbReference type="PANTHER" id="PTHR47273:SF4">
    <property type="entry name" value="EXPRESSED PROTEIN"/>
    <property type="match status" value="1"/>
</dbReference>
<reference evidence="6" key="1">
    <citation type="submission" date="2013-09" db="EMBL/GenBank/DDBJ databases">
        <title>Corchorus olitorius genome sequencing.</title>
        <authorList>
            <person name="Alam M."/>
            <person name="Haque M.S."/>
            <person name="Islam M.S."/>
            <person name="Emdad E.M."/>
            <person name="Islam M.M."/>
            <person name="Ahmed B."/>
            <person name="Halim A."/>
            <person name="Hossen Q.M.M."/>
            <person name="Hossain M.Z."/>
            <person name="Ahmed R."/>
            <person name="Khan M.M."/>
            <person name="Islam R."/>
            <person name="Rashid M.M."/>
            <person name="Khan S.A."/>
            <person name="Rahman M.S."/>
            <person name="Alam M."/>
            <person name="Yahiya A.S."/>
            <person name="Khan M.S."/>
            <person name="Azam M.S."/>
            <person name="Haque T."/>
            <person name="Lashkar M.Z.H."/>
            <person name="Akhand A.I."/>
            <person name="Morshed G."/>
            <person name="Roy S."/>
            <person name="Uddin K.S."/>
            <person name="Rabeya T."/>
            <person name="Hossain A.S."/>
            <person name="Chowdhury A."/>
            <person name="Snigdha A.R."/>
            <person name="Mortoza M.S."/>
            <person name="Matin S.A."/>
            <person name="Hoque S.M.E."/>
            <person name="Islam M.K."/>
            <person name="Roy D.K."/>
            <person name="Haider R."/>
            <person name="Moosa M.M."/>
            <person name="Elias S.M."/>
            <person name="Hasan A.M."/>
            <person name="Jahan S."/>
            <person name="Shafiuddin M."/>
            <person name="Mahmood N."/>
            <person name="Shommy N.S."/>
        </authorList>
    </citation>
    <scope>NUCLEOTIDE SEQUENCE [LARGE SCALE GENOMIC DNA]</scope>
    <source>
        <strain evidence="6">cv. O-4</strain>
    </source>
</reference>
<dbReference type="SUPFAM" id="SSF50249">
    <property type="entry name" value="Nucleic acid-binding proteins"/>
    <property type="match status" value="1"/>
</dbReference>
<evidence type="ECO:0008006" key="7">
    <source>
        <dbReference type="Google" id="ProtNLM"/>
    </source>
</evidence>
<evidence type="ECO:0000256" key="4">
    <source>
        <dbReference type="SAM" id="SignalP"/>
    </source>
</evidence>
<feature type="region of interest" description="Disordered" evidence="3">
    <location>
        <begin position="152"/>
        <end position="250"/>
    </location>
</feature>
<dbReference type="GO" id="GO:0000428">
    <property type="term" value="C:DNA-directed RNA polymerase complex"/>
    <property type="evidence" value="ECO:0007669"/>
    <property type="project" value="UniProtKB-KW"/>
</dbReference>
<feature type="compositionally biased region" description="Pro residues" evidence="3">
    <location>
        <begin position="175"/>
        <end position="250"/>
    </location>
</feature>
<dbReference type="Pfam" id="PF01190">
    <property type="entry name" value="Pollen_Ole_e_1"/>
    <property type="match status" value="1"/>
</dbReference>
<proteinExistence type="predicted"/>
<keyword evidence="4" id="KW-0732">Signal</keyword>
<keyword evidence="6" id="KW-1185">Reference proteome</keyword>